<reference evidence="1" key="1">
    <citation type="submission" date="2020-12" db="EMBL/GenBank/DDBJ databases">
        <authorList>
            <person name="Huq M.A."/>
        </authorList>
    </citation>
    <scope>NUCLEOTIDE SEQUENCE</scope>
    <source>
        <strain evidence="1">MAHUQ-46</strain>
    </source>
</reference>
<evidence type="ECO:0000313" key="2">
    <source>
        <dbReference type="Proteomes" id="UP000640274"/>
    </source>
</evidence>
<evidence type="ECO:0000313" key="1">
    <source>
        <dbReference type="EMBL" id="MBJ6360489.1"/>
    </source>
</evidence>
<dbReference type="EMBL" id="JAELUP010000009">
    <property type="protein sequence ID" value="MBJ6360489.1"/>
    <property type="molecule type" value="Genomic_DNA"/>
</dbReference>
<keyword evidence="2" id="KW-1185">Reference proteome</keyword>
<accession>A0A934MPJ6</accession>
<dbReference type="SUPFAM" id="SSF82171">
    <property type="entry name" value="DPP6 N-terminal domain-like"/>
    <property type="match status" value="1"/>
</dbReference>
<gene>
    <name evidence="1" type="ORF">JFN88_04015</name>
</gene>
<dbReference type="RefSeq" id="WP_199018044.1">
    <property type="nucleotide sequence ID" value="NZ_JAELUP010000009.1"/>
</dbReference>
<comment type="caution">
    <text evidence="1">The sequence shown here is derived from an EMBL/GenBank/DDBJ whole genome shotgun (WGS) entry which is preliminary data.</text>
</comment>
<organism evidence="1 2">
    <name type="scientific">Paenibacillus roseus</name>
    <dbReference type="NCBI Taxonomy" id="2798579"/>
    <lineage>
        <taxon>Bacteria</taxon>
        <taxon>Bacillati</taxon>
        <taxon>Bacillota</taxon>
        <taxon>Bacilli</taxon>
        <taxon>Bacillales</taxon>
        <taxon>Paenibacillaceae</taxon>
        <taxon>Paenibacillus</taxon>
    </lineage>
</organism>
<dbReference type="InterPro" id="IPR013783">
    <property type="entry name" value="Ig-like_fold"/>
</dbReference>
<dbReference type="Gene3D" id="2.60.120.560">
    <property type="entry name" value="Exo-inulinase, domain 1"/>
    <property type="match status" value="1"/>
</dbReference>
<dbReference type="Proteomes" id="UP000640274">
    <property type="component" value="Unassembled WGS sequence"/>
</dbReference>
<protein>
    <submittedName>
        <fullName evidence="1">Uncharacterized protein</fullName>
    </submittedName>
</protein>
<dbReference type="Pfam" id="PF25788">
    <property type="entry name" value="Ig_Rha78A_N"/>
    <property type="match status" value="1"/>
</dbReference>
<proteinExistence type="predicted"/>
<sequence length="2159" mass="245759">MKKHLKGVSLVLLMLLLMELIASFIPFLDFSVSKAAPGFGNASIQPYTDPNYPTRRYAVGFMYYEAWTNSAGQWTTYSPGQTVKADDLYHTYNFNFPARSVTDVKVYKFDSSNSKHTEYFNESRRGDLDFKEYEKFLSASISNPTVSNLSGQGSSTVTFKVNLSGQLTTGRHKDMREKESDDPCPSCSPGVKIYRYYFPVVFEFYLNGQQIVQHYTTSGQSLADVFPTKTTDMSIGQTYSVEPPTKSGYTYAGYKSSTTGVPDGAIKSGTPPSIKFDGSYDTHRINLYYENGAKAVIKHFLENGSSLNSVFTDKEQALVKDKNYSFEAPTNANYEYVGFKISTNGEPPANLNNPSNYTYKLDPFQGNFSLMYLYHVYRLKAGANTGEIKIRHMVRTSPTGSYSLADESSEIVSTLPATRTITANSTYGTVQGYNVDYSTYKNTVNNGSSASVSLSTANKTAYVSFFYEKNTASYKADFRIVPGSIEYRDNFSFIPDITVNGCTYYSHRYRIMRDGSSVVTSPVYGINTHSNYTYSTYPWVIGVGTHNVYIEVTTSCGTSDWIGPKLLDVKGPKDNRPPEFEIGFVYPWAWTKPIKKVVVGTTMDLIYIDDPSVPTPMDPDGDKVYFMGFDFSISSDWGQRIPVKYDKQINGYHSIKMDTLGTHYVRAYMRDDFGAVSVRTTSIEVVPREPVAMITGPSTVVEGRPLPQTFSSANSFSPTDRKINHSRDIWTNKLSIYDKPGEEIITLHVYDEDGLRSIYPATHTLTVKEDLPPVPQLDYRTPMIRLGQGKDATFKVTSYSPDNDKIVLEKVSYVYDLGNKGLFGSQPEIEVKLNANREFIIPKLQVGKYKITVYAKEDWGKDASRTFDLHVINDRPLVSFDVSSEYIEPVVIKDVPILTSDIIKNFKNTDYYGETPMSWAVNPRTKALANIDYLNVRASNYVGPTPLNVKIIQIAEDGAYLFNDYSVSKRNGNLNVFKGQIVQTYKGYSDDSLMRINYWRQELETMSYNRDFYRVYKFTEFIKPSGQEKFSQNPTQQLSRETSYSYQQEKYTSQWTNDGSMENAEWSEPNRILEKKNFNVNEYQARSASLLDAYGRRYRMYKPFSGDGMFLIYDPRSNETRTVTDTPYHHTVYPSDDGKFIINGDGSIYNTNTGKISGTAGLYKINVDLPPVKNIVVMQHVTLPEKYIIYKWENDGKLKTVATIDDVFWTSNTKVSVYPITKVDAQGYIYYVSKDKKIQRVNTRTGAKQLITTISSDIWPNDSASSGYKYAYAPLISVNYDGLLILRINNYNYYDSMCCGVQESWYTYPYVVYNENPMIKESLLTQQQLVSKLKLSDANFNFTLRMNDIFIAERYAGFGFHIQDEKNMYRVEANDRTLRLVKIVNGQRTELQKTDYNFKERTAYKIKINILDGVIRVYVQNVPLLEATDSEFASGFYGPYTEVSKTEFFDMSYADLSALSAKNKLQGIALVGEEMIYSTMYTDTEEDPSVKALTSWTYKQLDQKFLDASDGKSGVSKYNDKSYTEPITVMDKVGLYQVTYKTTDDPHSDHLYPDNTFADYRQESNLASRQLIVHRPPTVDYDIAAASDGTILWTDRSHDKDRYLTATNYSKEDTGIDYKATKGILEKRFYYVTPSGRTVAAKLVTPEERGLYKVGLAVKDEYDAWSQFLEKTINVTVIPKADEPPVAGFTTSHINTYRGVPITITSTAYDKEDGPSKNLPHWYYIRNESIGGFETLQSTARESWIKTFNSLGTFNIRQVVEDSLGQSDTFQFKVNIVNRKPVARVTVPASEDQSNPTKMTELQPTFRWTYGDADQDTQSKYSVRIYRYGGHMEQESSELTGSALTWKPAKPLPEKVNMYIQVRVHDGIEWGDWSDRRFFFIETNQPPTADFDWAPKPVYEGDTIQISHSLSDPDKDNLTVNYVVTDMVTGAKKTYDYNLSFPYSNAGPGPSWKTTKSGNYEVEQSVSDGKAEAIVTRKTIRVLELDLTAEVSHTDTWLNNLKEYNKKLDQQLRNREITQQQYNQRYRNENDFWAGESFLLSAVTTSIQTGSTVRAEEVWTVVTGSAYPNESQSPWAGKAYLDRDLKPGNTTRTLWNGRVNDPHTDLPNVPADIKLEQLKNGYLDFTFKVRYNNGTEKIKVVRVNIKNKWNDFYQLHRIK</sequence>
<name>A0A934MPJ6_9BACL</name>
<dbReference type="Gene3D" id="2.60.40.10">
    <property type="entry name" value="Immunoglobulins"/>
    <property type="match status" value="2"/>
</dbReference>